<keyword evidence="2" id="KW-1185">Reference proteome</keyword>
<dbReference type="OrthoDB" id="3250044at2759"/>
<comment type="caution">
    <text evidence="1">The sequence shown here is derived from an EMBL/GenBank/DDBJ whole genome shotgun (WGS) entry which is preliminary data.</text>
</comment>
<gene>
    <name evidence="1" type="ORF">B0J13DRAFT_538692</name>
</gene>
<evidence type="ECO:0000313" key="1">
    <source>
        <dbReference type="EMBL" id="KAH7163498.1"/>
    </source>
</evidence>
<proteinExistence type="predicted"/>
<accession>A0A9P9FL65</accession>
<evidence type="ECO:0000313" key="2">
    <source>
        <dbReference type="Proteomes" id="UP000717696"/>
    </source>
</evidence>
<dbReference type="EMBL" id="JAGMUU010000001">
    <property type="protein sequence ID" value="KAH7163498.1"/>
    <property type="molecule type" value="Genomic_DNA"/>
</dbReference>
<name>A0A9P9FL65_9HYPO</name>
<dbReference type="Proteomes" id="UP000717696">
    <property type="component" value="Unassembled WGS sequence"/>
</dbReference>
<protein>
    <submittedName>
        <fullName evidence="1">Uncharacterized protein</fullName>
    </submittedName>
</protein>
<organism evidence="1 2">
    <name type="scientific">Dactylonectria estremocensis</name>
    <dbReference type="NCBI Taxonomy" id="1079267"/>
    <lineage>
        <taxon>Eukaryota</taxon>
        <taxon>Fungi</taxon>
        <taxon>Dikarya</taxon>
        <taxon>Ascomycota</taxon>
        <taxon>Pezizomycotina</taxon>
        <taxon>Sordariomycetes</taxon>
        <taxon>Hypocreomycetidae</taxon>
        <taxon>Hypocreales</taxon>
        <taxon>Nectriaceae</taxon>
        <taxon>Dactylonectria</taxon>
    </lineage>
</organism>
<sequence length="150" mass="16671">MKHRISPCMVGTPEPMIALAGSFPLLGNHSRSGIPKVDARFVATHARLVPSIRWIEVGKQINQHWTSFVILLDAGSLKARSSRNILVSTTFIYHLPTSMACGVTTGSCKNLQTTIKSWSVPVWEQQLCFRPTTSIQSFSQVREKCWSASE</sequence>
<dbReference type="AlphaFoldDB" id="A0A9P9FL65"/>
<reference evidence="1" key="1">
    <citation type="journal article" date="2021" name="Nat. Commun.">
        <title>Genetic determinants of endophytism in the Arabidopsis root mycobiome.</title>
        <authorList>
            <person name="Mesny F."/>
            <person name="Miyauchi S."/>
            <person name="Thiergart T."/>
            <person name="Pickel B."/>
            <person name="Atanasova L."/>
            <person name="Karlsson M."/>
            <person name="Huettel B."/>
            <person name="Barry K.W."/>
            <person name="Haridas S."/>
            <person name="Chen C."/>
            <person name="Bauer D."/>
            <person name="Andreopoulos W."/>
            <person name="Pangilinan J."/>
            <person name="LaButti K."/>
            <person name="Riley R."/>
            <person name="Lipzen A."/>
            <person name="Clum A."/>
            <person name="Drula E."/>
            <person name="Henrissat B."/>
            <person name="Kohler A."/>
            <person name="Grigoriev I.V."/>
            <person name="Martin F.M."/>
            <person name="Hacquard S."/>
        </authorList>
    </citation>
    <scope>NUCLEOTIDE SEQUENCE</scope>
    <source>
        <strain evidence="1">MPI-CAGE-AT-0021</strain>
    </source>
</reference>